<dbReference type="EMBL" id="JAGIOO010000001">
    <property type="protein sequence ID" value="MBP2477490.1"/>
    <property type="molecule type" value="Genomic_DNA"/>
</dbReference>
<dbReference type="Pfam" id="PF02861">
    <property type="entry name" value="Clp_N"/>
    <property type="match status" value="1"/>
</dbReference>
<organism evidence="3 4">
    <name type="scientific">Crossiella equi</name>
    <dbReference type="NCBI Taxonomy" id="130796"/>
    <lineage>
        <taxon>Bacteria</taxon>
        <taxon>Bacillati</taxon>
        <taxon>Actinomycetota</taxon>
        <taxon>Actinomycetes</taxon>
        <taxon>Pseudonocardiales</taxon>
        <taxon>Pseudonocardiaceae</taxon>
        <taxon>Crossiella</taxon>
    </lineage>
</organism>
<reference evidence="3 4" key="1">
    <citation type="submission" date="2021-03" db="EMBL/GenBank/DDBJ databases">
        <title>Sequencing the genomes of 1000 actinobacteria strains.</title>
        <authorList>
            <person name="Klenk H.-P."/>
        </authorList>
    </citation>
    <scope>NUCLEOTIDE SEQUENCE [LARGE SCALE GENOMIC DNA]</scope>
    <source>
        <strain evidence="3 4">DSM 44580</strain>
    </source>
</reference>
<evidence type="ECO:0000259" key="2">
    <source>
        <dbReference type="PROSITE" id="PS51903"/>
    </source>
</evidence>
<keyword evidence="1" id="KW-0677">Repeat</keyword>
<dbReference type="PANTHER" id="PTHR47016">
    <property type="entry name" value="ATP-DEPENDENT CLP PROTEASE ATP-BINDING SUBUNIT CLPT1, CHLOROPLASTIC"/>
    <property type="match status" value="1"/>
</dbReference>
<dbReference type="InterPro" id="IPR004176">
    <property type="entry name" value="Clp_R_N"/>
</dbReference>
<evidence type="ECO:0000313" key="3">
    <source>
        <dbReference type="EMBL" id="MBP2477490.1"/>
    </source>
</evidence>
<evidence type="ECO:0000313" key="4">
    <source>
        <dbReference type="Proteomes" id="UP001519363"/>
    </source>
</evidence>
<evidence type="ECO:0000256" key="1">
    <source>
        <dbReference type="PROSITE-ProRule" id="PRU01251"/>
    </source>
</evidence>
<sequence>MENNFRLDELIEMVRRMSVMRNVDPDHDALHQLEDAVVLGERLGQIADHLIGHFVDQARRTGASWTEIGRSMGVTKQAAQKRFVPKETETTASLDLTMFSRFTDRARFVVVASQTEAREARSGKAGPEHLALGLLTQPEGLAALAIVEFGAPLEEVRQALVAVLPPALENVTVQVPFTPAAQKVLELTVRAALRLGHNYIGTEHILIGVLEERESAAARVLTELGVTLEKTEEWVVAKLEEIIKRTQG</sequence>
<accession>A0ABS5AP81</accession>
<proteinExistence type="predicted"/>
<keyword evidence="4" id="KW-1185">Reference proteome</keyword>
<dbReference type="Gene3D" id="1.10.1780.10">
    <property type="entry name" value="Clp, N-terminal domain"/>
    <property type="match status" value="1"/>
</dbReference>
<protein>
    <recommendedName>
        <fullName evidence="2">Clp R domain-containing protein</fullName>
    </recommendedName>
</protein>
<feature type="domain" description="Clp R" evidence="2">
    <location>
        <begin position="99"/>
        <end position="241"/>
    </location>
</feature>
<dbReference type="PROSITE" id="PS51903">
    <property type="entry name" value="CLP_R"/>
    <property type="match status" value="1"/>
</dbReference>
<dbReference type="InterPro" id="IPR036628">
    <property type="entry name" value="Clp_N_dom_sf"/>
</dbReference>
<dbReference type="InterPro" id="IPR044217">
    <property type="entry name" value="CLPT1/2"/>
</dbReference>
<dbReference type="SUPFAM" id="SSF81923">
    <property type="entry name" value="Double Clp-N motif"/>
    <property type="match status" value="1"/>
</dbReference>
<dbReference type="PANTHER" id="PTHR47016:SF5">
    <property type="entry name" value="CLP DOMAIN SUPERFAMILY PROTEIN"/>
    <property type="match status" value="1"/>
</dbReference>
<dbReference type="RefSeq" id="WP_086788826.1">
    <property type="nucleotide sequence ID" value="NZ_JAGIOO010000001.1"/>
</dbReference>
<comment type="caution">
    <text evidence="3">The sequence shown here is derived from an EMBL/GenBank/DDBJ whole genome shotgun (WGS) entry which is preliminary data.</text>
</comment>
<name>A0ABS5AP81_9PSEU</name>
<dbReference type="Proteomes" id="UP001519363">
    <property type="component" value="Unassembled WGS sequence"/>
</dbReference>
<gene>
    <name evidence="3" type="ORF">JOF53_006362</name>
</gene>